<dbReference type="Proteomes" id="UP001054945">
    <property type="component" value="Unassembled WGS sequence"/>
</dbReference>
<sequence>MDFDIGDSELEYLYDYYYPFEEEQTIGDNLKLQESPVTLNMEDENNAIVCLMYKLVITSEQENLKTNLGSPAEGESDTEYIL</sequence>
<accession>A0AAV4TEN2</accession>
<evidence type="ECO:0000313" key="2">
    <source>
        <dbReference type="Proteomes" id="UP001054945"/>
    </source>
</evidence>
<organism evidence="1 2">
    <name type="scientific">Caerostris extrusa</name>
    <name type="common">Bark spider</name>
    <name type="synonym">Caerostris bankana</name>
    <dbReference type="NCBI Taxonomy" id="172846"/>
    <lineage>
        <taxon>Eukaryota</taxon>
        <taxon>Metazoa</taxon>
        <taxon>Ecdysozoa</taxon>
        <taxon>Arthropoda</taxon>
        <taxon>Chelicerata</taxon>
        <taxon>Arachnida</taxon>
        <taxon>Araneae</taxon>
        <taxon>Araneomorphae</taxon>
        <taxon>Entelegynae</taxon>
        <taxon>Araneoidea</taxon>
        <taxon>Araneidae</taxon>
        <taxon>Caerostris</taxon>
    </lineage>
</organism>
<evidence type="ECO:0000313" key="1">
    <source>
        <dbReference type="EMBL" id="GIY44644.1"/>
    </source>
</evidence>
<dbReference type="EMBL" id="BPLR01011173">
    <property type="protein sequence ID" value="GIY44644.1"/>
    <property type="molecule type" value="Genomic_DNA"/>
</dbReference>
<comment type="caution">
    <text evidence="1">The sequence shown here is derived from an EMBL/GenBank/DDBJ whole genome shotgun (WGS) entry which is preliminary data.</text>
</comment>
<proteinExistence type="predicted"/>
<dbReference type="AlphaFoldDB" id="A0AAV4TEN2"/>
<reference evidence="1 2" key="1">
    <citation type="submission" date="2021-06" db="EMBL/GenBank/DDBJ databases">
        <title>Caerostris extrusa draft genome.</title>
        <authorList>
            <person name="Kono N."/>
            <person name="Arakawa K."/>
        </authorList>
    </citation>
    <scope>NUCLEOTIDE SEQUENCE [LARGE SCALE GENOMIC DNA]</scope>
</reference>
<keyword evidence="2" id="KW-1185">Reference proteome</keyword>
<gene>
    <name evidence="1" type="ORF">CEXT_223161</name>
</gene>
<name>A0AAV4TEN2_CAEEX</name>
<protein>
    <submittedName>
        <fullName evidence="1">Uncharacterized protein</fullName>
    </submittedName>
</protein>